<organism evidence="2 3">
    <name type="scientific">Bursaphelenchus xylophilus</name>
    <name type="common">Pinewood nematode worm</name>
    <name type="synonym">Aphelenchoides xylophilus</name>
    <dbReference type="NCBI Taxonomy" id="6326"/>
    <lineage>
        <taxon>Eukaryota</taxon>
        <taxon>Metazoa</taxon>
        <taxon>Ecdysozoa</taxon>
        <taxon>Nematoda</taxon>
        <taxon>Chromadorea</taxon>
        <taxon>Rhabditida</taxon>
        <taxon>Tylenchina</taxon>
        <taxon>Tylenchomorpha</taxon>
        <taxon>Aphelenchoidea</taxon>
        <taxon>Aphelenchoididae</taxon>
        <taxon>Bursaphelenchus</taxon>
    </lineage>
</organism>
<evidence type="ECO:0000256" key="1">
    <source>
        <dbReference type="SAM" id="MobiDB-lite"/>
    </source>
</evidence>
<name>A0A1I7RQH7_BURXY</name>
<accession>A0A1I7RQH7</accession>
<dbReference type="Proteomes" id="UP000095284">
    <property type="component" value="Unplaced"/>
</dbReference>
<reference evidence="3" key="1">
    <citation type="submission" date="2016-11" db="UniProtKB">
        <authorList>
            <consortium name="WormBaseParasite"/>
        </authorList>
    </citation>
    <scope>IDENTIFICATION</scope>
</reference>
<dbReference type="WBParaSite" id="BXY_0297100.1">
    <property type="protein sequence ID" value="BXY_0297100.1"/>
    <property type="gene ID" value="BXY_0297100"/>
</dbReference>
<feature type="compositionally biased region" description="Basic and acidic residues" evidence="1">
    <location>
        <begin position="292"/>
        <end position="310"/>
    </location>
</feature>
<sequence>MRDDFTIGYLFDVPEYEAAFQKKEPYSNGTIKMVPTAEELDFLFENKKANPYRKSAFSLPSTTPQSEVESAQLRKYRQRELDRTPAERLSEYMNLSLCARALIRFVYAKPELSHEMALFVTHPAFEVLSNEQGDDKGFVTSVYDVAVEKAKQRVPVEKRKPPKFSSKEEERQYFEKRAKQIKEKFSSLLTIDHKRVVLEKRCLRTVQRLTGELKKQEDVKEQRRKDFQSLSTRSKQNFLKRQRMSRFNQKTKFDPTVPVEANLSAPLPVPGFEPEDDVDLEKLGNTPFGQSLRHDILNPTKQKLDKDTKKGAHKTIRGGKRGGRRGGKQ</sequence>
<protein>
    <submittedName>
        <fullName evidence="3">NUC153 domain-containing protein</fullName>
    </submittedName>
</protein>
<feature type="region of interest" description="Disordered" evidence="1">
    <location>
        <begin position="265"/>
        <end position="329"/>
    </location>
</feature>
<evidence type="ECO:0000313" key="2">
    <source>
        <dbReference type="Proteomes" id="UP000095284"/>
    </source>
</evidence>
<dbReference type="AlphaFoldDB" id="A0A1I7RQH7"/>
<feature type="compositionally biased region" description="Basic residues" evidence="1">
    <location>
        <begin position="311"/>
        <end position="329"/>
    </location>
</feature>
<evidence type="ECO:0000313" key="3">
    <source>
        <dbReference type="WBParaSite" id="BXY_0297100.1"/>
    </source>
</evidence>
<proteinExistence type="predicted"/>